<feature type="transmembrane region" description="Helical" evidence="1">
    <location>
        <begin position="229"/>
        <end position="248"/>
    </location>
</feature>
<keyword evidence="1" id="KW-1133">Transmembrane helix</keyword>
<accession>A0ABR4MXY2</accession>
<dbReference type="EMBL" id="JADGIZ020000075">
    <property type="protein sequence ID" value="KAL2912142.1"/>
    <property type="molecule type" value="Genomic_DNA"/>
</dbReference>
<feature type="transmembrane region" description="Helical" evidence="1">
    <location>
        <begin position="43"/>
        <end position="61"/>
    </location>
</feature>
<feature type="transmembrane region" description="Helical" evidence="1">
    <location>
        <begin position="12"/>
        <end position="31"/>
    </location>
</feature>
<keyword evidence="4" id="KW-1185">Reference proteome</keyword>
<dbReference type="Pfam" id="PF06966">
    <property type="entry name" value="DUF1295"/>
    <property type="match status" value="1"/>
</dbReference>
<organism evidence="2 4">
    <name type="scientific">Polyrhizophydium stewartii</name>
    <dbReference type="NCBI Taxonomy" id="2732419"/>
    <lineage>
        <taxon>Eukaryota</taxon>
        <taxon>Fungi</taxon>
        <taxon>Fungi incertae sedis</taxon>
        <taxon>Chytridiomycota</taxon>
        <taxon>Chytridiomycota incertae sedis</taxon>
        <taxon>Chytridiomycetes</taxon>
        <taxon>Rhizophydiales</taxon>
        <taxon>Rhizophydiales incertae sedis</taxon>
        <taxon>Polyrhizophydium</taxon>
    </lineage>
</organism>
<keyword evidence="1" id="KW-0472">Membrane</keyword>
<reference evidence="2 4" key="1">
    <citation type="submission" date="2023-09" db="EMBL/GenBank/DDBJ databases">
        <title>Pangenome analysis of Batrachochytrium dendrobatidis and related Chytrids.</title>
        <authorList>
            <person name="Yacoub M.N."/>
            <person name="Stajich J.E."/>
            <person name="James T.Y."/>
        </authorList>
    </citation>
    <scope>NUCLEOTIDE SEQUENCE [LARGE SCALE GENOMIC DNA]</scope>
    <source>
        <strain evidence="2 4">JEL0888</strain>
    </source>
</reference>
<name>A0ABR4MXY2_9FUNG</name>
<evidence type="ECO:0000256" key="1">
    <source>
        <dbReference type="SAM" id="Phobius"/>
    </source>
</evidence>
<feature type="transmembrane region" description="Helical" evidence="1">
    <location>
        <begin position="254"/>
        <end position="273"/>
    </location>
</feature>
<dbReference type="EMBL" id="JADGIZ020000075">
    <property type="protein sequence ID" value="KAL2912160.1"/>
    <property type="molecule type" value="Genomic_DNA"/>
</dbReference>
<feature type="transmembrane region" description="Helical" evidence="1">
    <location>
        <begin position="113"/>
        <end position="140"/>
    </location>
</feature>
<dbReference type="PANTHER" id="PTHR32251:SF23">
    <property type="entry name" value="3-OXO-5-ALPHA-STEROID 4-DEHYDROGENASE (DUF1295)"/>
    <property type="match status" value="1"/>
</dbReference>
<evidence type="ECO:0000313" key="4">
    <source>
        <dbReference type="Proteomes" id="UP001527925"/>
    </source>
</evidence>
<dbReference type="Gene3D" id="1.20.120.1630">
    <property type="match status" value="1"/>
</dbReference>
<dbReference type="PANTHER" id="PTHR32251">
    <property type="entry name" value="3-OXO-5-ALPHA-STEROID 4-DEHYDROGENASE"/>
    <property type="match status" value="1"/>
</dbReference>
<sequence>MANDPLFSTGDPVLWATVVCALFALTAYLRSSYTGNFSFVDRVWSITPPIYAWIFAGFTFAKAGFDPRSLVGALLVTAWGARLTWNFARKGGYKPGEEDYRWPTLRKIITNKVLWSLFNLFFISIYQNFLVFLTTLPLWAAYLGATATPQPAPQWTPTDTIGTIAFVVLLAGETLADNQQWAFQTEKYAQLNAGKKLSELAAPYRYGFLNRGLFAVSRHPNFFCEFMQWWALYLLSVGCASATPLAFGEGVKGWLNWTIVGAVLLTLLFVGSTRFTEFITERKYPLYAVYKKRVSALVPWIPGSQDLESGPDAEAVLAAIQAAAAAKDSGKAA</sequence>
<proteinExistence type="predicted"/>
<keyword evidence="1" id="KW-0812">Transmembrane</keyword>
<dbReference type="InterPro" id="IPR010721">
    <property type="entry name" value="UstE-like"/>
</dbReference>
<protein>
    <recommendedName>
        <fullName evidence="5">Steroid 5-alpha reductase C-terminal domain-containing protein</fullName>
    </recommendedName>
</protein>
<evidence type="ECO:0000313" key="2">
    <source>
        <dbReference type="EMBL" id="KAL2912142.1"/>
    </source>
</evidence>
<dbReference type="Proteomes" id="UP001527925">
    <property type="component" value="Unassembled WGS sequence"/>
</dbReference>
<evidence type="ECO:0008006" key="5">
    <source>
        <dbReference type="Google" id="ProtNLM"/>
    </source>
</evidence>
<comment type="caution">
    <text evidence="2">The sequence shown here is derived from an EMBL/GenBank/DDBJ whole genome shotgun (WGS) entry which is preliminary data.</text>
</comment>
<evidence type="ECO:0000313" key="3">
    <source>
        <dbReference type="EMBL" id="KAL2912160.1"/>
    </source>
</evidence>
<gene>
    <name evidence="2" type="ORF">HK105_208343</name>
    <name evidence="3" type="ORF">HK105_208361</name>
</gene>